<evidence type="ECO:0000256" key="1">
    <source>
        <dbReference type="ARBA" id="ARBA00004123"/>
    </source>
</evidence>
<dbReference type="Pfam" id="PF08638">
    <property type="entry name" value="Med14"/>
    <property type="match status" value="1"/>
</dbReference>
<dbReference type="PANTHER" id="PTHR12809">
    <property type="entry name" value="MEDIATOR COMPLEX SUBUNIT"/>
    <property type="match status" value="1"/>
</dbReference>
<dbReference type="OrthoDB" id="205099at2759"/>
<evidence type="ECO:0000256" key="5">
    <source>
        <dbReference type="ARBA" id="ARBA00023159"/>
    </source>
</evidence>
<gene>
    <name evidence="12" type="ORF">H1R20_g5852</name>
</gene>
<dbReference type="GO" id="GO:0016592">
    <property type="term" value="C:mediator complex"/>
    <property type="evidence" value="ECO:0007669"/>
    <property type="project" value="UniProtKB-UniRule"/>
</dbReference>
<evidence type="ECO:0000313" key="13">
    <source>
        <dbReference type="Proteomes" id="UP001140091"/>
    </source>
</evidence>
<sequence>MQAVEQPELQMAVDSSSIENGAPQQPEVDSVSIEELERELPHVEDGQIDLSDVLSRVVQAIYAELTEMAETLPSMSDAVRKRTLADWVVKTKKQVVKLYAVAKWSRDAGTIQKCMNITSFLGAHHRQLEFSADFLQRLKDDLGRVRLRNHDLLTSLDVLTTGSYLRLPTCIKKRVTQPIPLTDEEVAKTLKDMENAILYRLRMSEIIPVEMSRYRIEDGRVFFTVPKLFEVSICLTGPLPTDGWFFVHVEFPINLKDETTGLQEFPRVPTGWAKQFISQEADTRLGYYLLAETEPGRPKLPDGFVDTPLIRLYNFLEMMSLSYQLEILCFQAERMRSLGWGEHLSIQMSPDRKTMKALYWEIAIAAASTSKIET</sequence>
<feature type="domain" description="Mediator complex subunit MED14 N-terminal" evidence="11">
    <location>
        <begin position="47"/>
        <end position="236"/>
    </location>
</feature>
<dbReference type="InterPro" id="IPR013947">
    <property type="entry name" value="Mediator_Med14"/>
</dbReference>
<comment type="subcellular location">
    <subcellularLocation>
        <location evidence="1 9">Nucleus</location>
    </subcellularLocation>
</comment>
<dbReference type="EMBL" id="JANBPK010000809">
    <property type="protein sequence ID" value="KAJ2931244.1"/>
    <property type="molecule type" value="Genomic_DNA"/>
</dbReference>
<reference evidence="12" key="1">
    <citation type="submission" date="2022-06" db="EMBL/GenBank/DDBJ databases">
        <title>Genome Sequence of Candolleomyces eurysporus.</title>
        <authorList>
            <person name="Buettner E."/>
        </authorList>
    </citation>
    <scope>NUCLEOTIDE SEQUENCE</scope>
    <source>
        <strain evidence="12">VTCC 930004</strain>
    </source>
</reference>
<comment type="similarity">
    <text evidence="2 9">Belongs to the Mediator complex subunit 14 family.</text>
</comment>
<evidence type="ECO:0000256" key="8">
    <source>
        <dbReference type="ARBA" id="ARBA00032007"/>
    </source>
</evidence>
<comment type="subunit">
    <text evidence="9">Component of the Mediator complex.</text>
</comment>
<keyword evidence="13" id="KW-1185">Reference proteome</keyword>
<organism evidence="12 13">
    <name type="scientific">Candolleomyces eurysporus</name>
    <dbReference type="NCBI Taxonomy" id="2828524"/>
    <lineage>
        <taxon>Eukaryota</taxon>
        <taxon>Fungi</taxon>
        <taxon>Dikarya</taxon>
        <taxon>Basidiomycota</taxon>
        <taxon>Agaricomycotina</taxon>
        <taxon>Agaricomycetes</taxon>
        <taxon>Agaricomycetidae</taxon>
        <taxon>Agaricales</taxon>
        <taxon>Agaricineae</taxon>
        <taxon>Psathyrellaceae</taxon>
        <taxon>Candolleomyces</taxon>
    </lineage>
</organism>
<name>A0A9W8JEA3_9AGAR</name>
<protein>
    <recommendedName>
        <fullName evidence="3 9">Mediator of RNA polymerase II transcription subunit 14</fullName>
    </recommendedName>
    <alternativeName>
        <fullName evidence="8 9">Mediator complex subunit 14</fullName>
    </alternativeName>
</protein>
<evidence type="ECO:0000256" key="7">
    <source>
        <dbReference type="ARBA" id="ARBA00023242"/>
    </source>
</evidence>
<keyword evidence="7 9" id="KW-0539">Nucleus</keyword>
<evidence type="ECO:0000256" key="6">
    <source>
        <dbReference type="ARBA" id="ARBA00023163"/>
    </source>
</evidence>
<dbReference type="InterPro" id="IPR055122">
    <property type="entry name" value="Med14_N"/>
</dbReference>
<evidence type="ECO:0000256" key="9">
    <source>
        <dbReference type="RuleBase" id="RU365082"/>
    </source>
</evidence>
<feature type="region of interest" description="Disordered" evidence="10">
    <location>
        <begin position="1"/>
        <end position="31"/>
    </location>
</feature>
<evidence type="ECO:0000256" key="10">
    <source>
        <dbReference type="SAM" id="MobiDB-lite"/>
    </source>
</evidence>
<evidence type="ECO:0000256" key="2">
    <source>
        <dbReference type="ARBA" id="ARBA00007813"/>
    </source>
</evidence>
<comment type="function">
    <text evidence="9">Component of the Mediator complex, a coactivator involved in the regulated transcription of nearly all RNA polymerase II-dependent genes. Mediator functions as a bridge to convey information from gene-specific regulatory proteins to the basal RNA polymerase II transcription machinery. Mediator is recruited to promoters by direct interactions with regulatory proteins and serves as a scaffold for the assembly of a functional preinitiation complex with RNA polymerase II and the general transcription factors.</text>
</comment>
<dbReference type="GO" id="GO:0070847">
    <property type="term" value="C:core mediator complex"/>
    <property type="evidence" value="ECO:0007669"/>
    <property type="project" value="TreeGrafter"/>
</dbReference>
<dbReference type="Proteomes" id="UP001140091">
    <property type="component" value="Unassembled WGS sequence"/>
</dbReference>
<feature type="compositionally biased region" description="Polar residues" evidence="10">
    <location>
        <begin position="13"/>
        <end position="23"/>
    </location>
</feature>
<accession>A0A9W8JEA3</accession>
<evidence type="ECO:0000256" key="3">
    <source>
        <dbReference type="ARBA" id="ARBA00019619"/>
    </source>
</evidence>
<dbReference type="GO" id="GO:0003712">
    <property type="term" value="F:transcription coregulator activity"/>
    <property type="evidence" value="ECO:0007669"/>
    <property type="project" value="UniProtKB-UniRule"/>
</dbReference>
<keyword evidence="4 9" id="KW-0805">Transcription regulation</keyword>
<feature type="non-terminal residue" evidence="12">
    <location>
        <position position="374"/>
    </location>
</feature>
<keyword evidence="5 9" id="KW-0010">Activator</keyword>
<dbReference type="PANTHER" id="PTHR12809:SF2">
    <property type="entry name" value="MEDIATOR OF RNA POLYMERASE II TRANSCRIPTION SUBUNIT 14"/>
    <property type="match status" value="1"/>
</dbReference>
<evidence type="ECO:0000259" key="11">
    <source>
        <dbReference type="Pfam" id="PF08638"/>
    </source>
</evidence>
<dbReference type="AlphaFoldDB" id="A0A9W8JEA3"/>
<keyword evidence="6 9" id="KW-0804">Transcription</keyword>
<comment type="caution">
    <text evidence="12">The sequence shown here is derived from an EMBL/GenBank/DDBJ whole genome shotgun (WGS) entry which is preliminary data.</text>
</comment>
<dbReference type="GO" id="GO:0006357">
    <property type="term" value="P:regulation of transcription by RNA polymerase II"/>
    <property type="evidence" value="ECO:0007669"/>
    <property type="project" value="InterPro"/>
</dbReference>
<proteinExistence type="inferred from homology"/>
<evidence type="ECO:0000256" key="4">
    <source>
        <dbReference type="ARBA" id="ARBA00023015"/>
    </source>
</evidence>
<evidence type="ECO:0000313" key="12">
    <source>
        <dbReference type="EMBL" id="KAJ2931244.1"/>
    </source>
</evidence>